<evidence type="ECO:0000313" key="2">
    <source>
        <dbReference type="Proteomes" id="UP000011718"/>
    </source>
</evidence>
<dbReference type="KEGG" id="mmaz:MmTuc01_3228"/>
<evidence type="ECO:0000313" key="1">
    <source>
        <dbReference type="EMBL" id="AGF98485.1"/>
    </source>
</evidence>
<accession>M1Q843</accession>
<dbReference type="EMBL" id="CP004144">
    <property type="protein sequence ID" value="AGF98485.1"/>
    <property type="molecule type" value="Genomic_DNA"/>
</dbReference>
<dbReference type="HOGENOM" id="CLU_3245373_0_0_2"/>
<gene>
    <name evidence="1" type="ORF">MmTuc01_3228</name>
</gene>
<reference evidence="1 2" key="1">
    <citation type="journal article" date="2013" name="Genome Announc.">
        <title>Complete Genome of a Methanosarcina mazei Strain Isolated from Sediment Samples from an Amazonian Flooded Area.</title>
        <authorList>
            <person name="Assis das Gracas D."/>
            <person name="Thiago Juca Ramos R."/>
            <person name="Vieira Araujo A.C."/>
            <person name="Zahlouth R."/>
            <person name="Ribeiro Carneiro A."/>
            <person name="Souza Lopes T."/>
            <person name="Azevedo Barauna R."/>
            <person name="Azevedo V."/>
            <person name="Cruz Schneider M.P."/>
            <person name="Pellizari V.H."/>
            <person name="Silva A."/>
        </authorList>
    </citation>
    <scope>NUCLEOTIDE SEQUENCE [LARGE SCALE GENOMIC DNA]</scope>
    <source>
        <strain evidence="1 2">Tuc01</strain>
    </source>
</reference>
<protein>
    <submittedName>
        <fullName evidence="1">Uncharacterized protein</fullName>
    </submittedName>
</protein>
<sequence length="42" mass="4972">MDLSLFSKRKGFKSLRKCFIEDNRRLAFRFCSAGSKNLYVTH</sequence>
<dbReference type="AlphaFoldDB" id="M1Q843"/>
<dbReference type="BioCyc" id="MMAZ1236903:G139K-3074-MONOMER"/>
<proteinExistence type="predicted"/>
<organism evidence="1 2">
    <name type="scientific">Methanosarcina mazei Tuc01</name>
    <dbReference type="NCBI Taxonomy" id="1236903"/>
    <lineage>
        <taxon>Archaea</taxon>
        <taxon>Methanobacteriati</taxon>
        <taxon>Methanobacteriota</taxon>
        <taxon>Stenosarchaea group</taxon>
        <taxon>Methanomicrobia</taxon>
        <taxon>Methanosarcinales</taxon>
        <taxon>Methanosarcinaceae</taxon>
        <taxon>Methanosarcina</taxon>
    </lineage>
</organism>
<dbReference type="Proteomes" id="UP000011718">
    <property type="component" value="Chromosome"/>
</dbReference>
<name>M1Q843_METMZ</name>